<feature type="transmembrane region" description="Helical" evidence="1">
    <location>
        <begin position="41"/>
        <end position="62"/>
    </location>
</feature>
<name>A0A1Y2ADW2_9TREE</name>
<keyword evidence="1" id="KW-0472">Membrane</keyword>
<evidence type="ECO:0000313" key="2">
    <source>
        <dbReference type="EMBL" id="ORY20749.1"/>
    </source>
</evidence>
<protein>
    <submittedName>
        <fullName evidence="2">Uncharacterized protein</fullName>
    </submittedName>
</protein>
<keyword evidence="1" id="KW-0812">Transmembrane</keyword>
<organism evidence="2 3">
    <name type="scientific">Naematelia encephala</name>
    <dbReference type="NCBI Taxonomy" id="71784"/>
    <lineage>
        <taxon>Eukaryota</taxon>
        <taxon>Fungi</taxon>
        <taxon>Dikarya</taxon>
        <taxon>Basidiomycota</taxon>
        <taxon>Agaricomycotina</taxon>
        <taxon>Tremellomycetes</taxon>
        <taxon>Tremellales</taxon>
        <taxon>Naemateliaceae</taxon>
        <taxon>Naematelia</taxon>
    </lineage>
</organism>
<sequence>MSRIGQLLHPNYLLYSLQDRQHGDWRVGESMQSVINTRRELWFHIYIHIIGMLLVICSTYSIGNISVHPYRKERQPSTLSPGFRRYRIVHSDSISRDT</sequence>
<dbReference type="EMBL" id="MCFC01000126">
    <property type="protein sequence ID" value="ORY20749.1"/>
    <property type="molecule type" value="Genomic_DNA"/>
</dbReference>
<evidence type="ECO:0000313" key="3">
    <source>
        <dbReference type="Proteomes" id="UP000193986"/>
    </source>
</evidence>
<gene>
    <name evidence="2" type="ORF">BCR39DRAFT_554825</name>
</gene>
<comment type="caution">
    <text evidence="2">The sequence shown here is derived from an EMBL/GenBank/DDBJ whole genome shotgun (WGS) entry which is preliminary data.</text>
</comment>
<proteinExistence type="predicted"/>
<keyword evidence="1" id="KW-1133">Transmembrane helix</keyword>
<dbReference type="Proteomes" id="UP000193986">
    <property type="component" value="Unassembled WGS sequence"/>
</dbReference>
<accession>A0A1Y2ADW2</accession>
<keyword evidence="3" id="KW-1185">Reference proteome</keyword>
<reference evidence="2 3" key="1">
    <citation type="submission" date="2016-07" db="EMBL/GenBank/DDBJ databases">
        <title>Pervasive Adenine N6-methylation of Active Genes in Fungi.</title>
        <authorList>
            <consortium name="DOE Joint Genome Institute"/>
            <person name="Mondo S.J."/>
            <person name="Dannebaum R.O."/>
            <person name="Kuo R.C."/>
            <person name="Labutti K."/>
            <person name="Haridas S."/>
            <person name="Kuo A."/>
            <person name="Salamov A."/>
            <person name="Ahrendt S.R."/>
            <person name="Lipzen A."/>
            <person name="Sullivan W."/>
            <person name="Andreopoulos W.B."/>
            <person name="Clum A."/>
            <person name="Lindquist E."/>
            <person name="Daum C."/>
            <person name="Ramamoorthy G.K."/>
            <person name="Gryganskyi A."/>
            <person name="Culley D."/>
            <person name="Magnuson J.K."/>
            <person name="James T.Y."/>
            <person name="O'Malley M.A."/>
            <person name="Stajich J.E."/>
            <person name="Spatafora J.W."/>
            <person name="Visel A."/>
            <person name="Grigoriev I.V."/>
        </authorList>
    </citation>
    <scope>NUCLEOTIDE SEQUENCE [LARGE SCALE GENOMIC DNA]</scope>
    <source>
        <strain evidence="2 3">68-887.2</strain>
    </source>
</reference>
<evidence type="ECO:0000256" key="1">
    <source>
        <dbReference type="SAM" id="Phobius"/>
    </source>
</evidence>
<dbReference type="AlphaFoldDB" id="A0A1Y2ADW2"/>
<dbReference type="InParanoid" id="A0A1Y2ADW2"/>